<evidence type="ECO:0000313" key="3">
    <source>
        <dbReference type="RefSeq" id="XP_016487761.1"/>
    </source>
</evidence>
<protein>
    <recommendedName>
        <fullName evidence="2">Reverse transcriptase domain-containing protein</fullName>
    </recommendedName>
</protein>
<gene>
    <name evidence="3" type="primary">LOC107807836</name>
</gene>
<dbReference type="Gene3D" id="3.10.10.10">
    <property type="entry name" value="HIV Type 1 Reverse Transcriptase, subunit A, domain 1"/>
    <property type="match status" value="1"/>
</dbReference>
<feature type="domain" description="Reverse transcriptase" evidence="2">
    <location>
        <begin position="358"/>
        <end position="511"/>
    </location>
</feature>
<dbReference type="KEGG" id="nta:107807836"/>
<feature type="compositionally biased region" description="Polar residues" evidence="1">
    <location>
        <begin position="38"/>
        <end position="47"/>
    </location>
</feature>
<dbReference type="InterPro" id="IPR043502">
    <property type="entry name" value="DNA/RNA_pol_sf"/>
</dbReference>
<sequence>MMKKHLIDNQKVMSENQQVRVENEQLCTEFRNLQRQLGKMDNNQNTRPAGALPSETEKNSQVNAVTLRNGRELVEVPKKKMEPSGLEKERVPKPVEVDEKNKIESEHISERVPTPFPQILRKKNDDHMFHKFLDMLKQIHLNIPLMDMLCDVPKYAKYIKDIVANKRRLTEFETIALTEECTSRNHYKLSQKLKDPGSFTIPVRIGVIDVGRALCDLGANFIILDYEADELVPIILGRPLLATGNAIIKLPRHYDDLAKISVLEINEPVVEPSAFKEDALEKALMLFNHLELEEEEEKLLRVLREHKHAIGWTMFDIKGISPAFCMHKILMEEGHKPSVEHQCRLNSIMKEVVRKEVIKWLDADYRKLNNAPRKDHFPLPFIDQMLNRLAGQECYCFLDGYSGYNQIAVAPEDQEKTTFTCPYGTYAFKRMAFGLYNAHATFQWCTMAIFTDMVEQCVEVFMDYFYVFGPSFDECLTNLAKVLARCEETNLVLNWEKYHFMVREGIVLGHKVSKDGMEVDKAKVEAIEKLLEKDVPFMFDDACPKESEKLKRS</sequence>
<dbReference type="AlphaFoldDB" id="A0A1S4BFZ1"/>
<dbReference type="RefSeq" id="XP_016487761.1">
    <property type="nucleotide sequence ID" value="XM_016632275.1"/>
</dbReference>
<dbReference type="STRING" id="4097.A0A1S4BFZ1"/>
<dbReference type="InterPro" id="IPR000477">
    <property type="entry name" value="RT_dom"/>
</dbReference>
<feature type="region of interest" description="Disordered" evidence="1">
    <location>
        <begin position="38"/>
        <end position="60"/>
    </location>
</feature>
<dbReference type="Pfam" id="PF00078">
    <property type="entry name" value="RVT_1"/>
    <property type="match status" value="1"/>
</dbReference>
<dbReference type="Gene3D" id="3.30.70.270">
    <property type="match status" value="1"/>
</dbReference>
<name>A0A1S4BFZ1_TOBAC</name>
<dbReference type="InterPro" id="IPR053134">
    <property type="entry name" value="RNA-dir_DNA_polymerase"/>
</dbReference>
<dbReference type="SMR" id="A0A1S4BFZ1"/>
<dbReference type="PaxDb" id="4097-A0A1S4BFZ1"/>
<dbReference type="InterPro" id="IPR043128">
    <property type="entry name" value="Rev_trsase/Diguanyl_cyclase"/>
</dbReference>
<evidence type="ECO:0000259" key="2">
    <source>
        <dbReference type="Pfam" id="PF00078"/>
    </source>
</evidence>
<accession>A0A1S4BFZ1</accession>
<dbReference type="SUPFAM" id="SSF56672">
    <property type="entry name" value="DNA/RNA polymerases"/>
    <property type="match status" value="1"/>
</dbReference>
<evidence type="ECO:0000256" key="1">
    <source>
        <dbReference type="SAM" id="MobiDB-lite"/>
    </source>
</evidence>
<dbReference type="PANTHER" id="PTHR24559">
    <property type="entry name" value="TRANSPOSON TY3-I GAG-POL POLYPROTEIN"/>
    <property type="match status" value="1"/>
</dbReference>
<dbReference type="PANTHER" id="PTHR24559:SF444">
    <property type="entry name" value="REVERSE TRANSCRIPTASE DOMAIN-CONTAINING PROTEIN"/>
    <property type="match status" value="1"/>
</dbReference>
<organism evidence="3">
    <name type="scientific">Nicotiana tabacum</name>
    <name type="common">Common tobacco</name>
    <dbReference type="NCBI Taxonomy" id="4097"/>
    <lineage>
        <taxon>Eukaryota</taxon>
        <taxon>Viridiplantae</taxon>
        <taxon>Streptophyta</taxon>
        <taxon>Embryophyta</taxon>
        <taxon>Tracheophyta</taxon>
        <taxon>Spermatophyta</taxon>
        <taxon>Magnoliopsida</taxon>
        <taxon>eudicotyledons</taxon>
        <taxon>Gunneridae</taxon>
        <taxon>Pentapetalae</taxon>
        <taxon>asterids</taxon>
        <taxon>lamiids</taxon>
        <taxon>Solanales</taxon>
        <taxon>Solanaceae</taxon>
        <taxon>Nicotianoideae</taxon>
        <taxon>Nicotianeae</taxon>
        <taxon>Nicotiana</taxon>
    </lineage>
</organism>
<dbReference type="OrthoDB" id="1305902at2759"/>
<proteinExistence type="predicted"/>
<reference evidence="3" key="1">
    <citation type="submission" date="2025-08" db="UniProtKB">
        <authorList>
            <consortium name="RefSeq"/>
        </authorList>
    </citation>
    <scope>IDENTIFICATION</scope>
</reference>
<dbReference type="CDD" id="cd01647">
    <property type="entry name" value="RT_LTR"/>
    <property type="match status" value="1"/>
</dbReference>